<evidence type="ECO:0000313" key="1">
    <source>
        <dbReference type="EMBL" id="MBK1629157.1"/>
    </source>
</evidence>
<name>A0ABS1CBE0_9GAMM</name>
<accession>A0ABS1CBE0</accession>
<keyword evidence="2" id="KW-1185">Reference proteome</keyword>
<dbReference type="EMBL" id="NRRV01000001">
    <property type="protein sequence ID" value="MBK1629157.1"/>
    <property type="molecule type" value="Genomic_DNA"/>
</dbReference>
<protein>
    <submittedName>
        <fullName evidence="1">Uncharacterized protein</fullName>
    </submittedName>
</protein>
<evidence type="ECO:0000313" key="2">
    <source>
        <dbReference type="Proteomes" id="UP000748752"/>
    </source>
</evidence>
<sequence length="502" mass="54929">MHEWAWRVVFLHSLVGRGGGFQDEKFGIDMASAVYEMASPALKPATVHSALAQIDAEANYLRNRNGRLYADTVPTLNNILRRIEGNVTDAEALERVEQVVRKLVDKSAVFDLHPNISDGDAIPDKKPKPQLGIIAFDTRDLAPARFIEQRGAAIREHQNQVFLLAPSTVHIEGAVWTEARVQQERRTRQNILALARKAIAVERLKANPENWGVTHEQLQKAGFKDRAAKAPAELRTAIDESYRHLLFPSRNGGQVAVRDLGKGGAGPTGGGSGGLHLEGAILKQLADERELITEEQATTGETLTILGKLFFDAYKQVPVSELVSHFATRRHWPILQAPDLLAQVLVVFPSEAFDDAGNPDPEQAQTGESVPLGALKTGVVMPYHEAQSRGWIVAPKVQEQQFTLTDPARIKQVLNLLAGTALSQSKTQVTVLNIVATLADKGQFQMALTNTTIGALVDNRALFAALNNRLHFADNGQVRLTVGEPEPNCKFLSLLKQPNGQS</sequence>
<comment type="caution">
    <text evidence="1">The sequence shown here is derived from an EMBL/GenBank/DDBJ whole genome shotgun (WGS) entry which is preliminary data.</text>
</comment>
<dbReference type="Proteomes" id="UP000748752">
    <property type="component" value="Unassembled WGS sequence"/>
</dbReference>
<organism evidence="1 2">
    <name type="scientific">Thiohalocapsa halophila</name>
    <dbReference type="NCBI Taxonomy" id="69359"/>
    <lineage>
        <taxon>Bacteria</taxon>
        <taxon>Pseudomonadati</taxon>
        <taxon>Pseudomonadota</taxon>
        <taxon>Gammaproteobacteria</taxon>
        <taxon>Chromatiales</taxon>
        <taxon>Chromatiaceae</taxon>
        <taxon>Thiohalocapsa</taxon>
    </lineage>
</organism>
<proteinExistence type="predicted"/>
<dbReference type="RefSeq" id="WP_200232805.1">
    <property type="nucleotide sequence ID" value="NZ_NRRV01000001.1"/>
</dbReference>
<reference evidence="1 2" key="1">
    <citation type="journal article" date="2020" name="Microorganisms">
        <title>Osmotic Adaptation and Compatible Solute Biosynthesis of Phototrophic Bacteria as Revealed from Genome Analyses.</title>
        <authorList>
            <person name="Imhoff J.F."/>
            <person name="Rahn T."/>
            <person name="Kunzel S."/>
            <person name="Keller A."/>
            <person name="Neulinger S.C."/>
        </authorList>
    </citation>
    <scope>NUCLEOTIDE SEQUENCE [LARGE SCALE GENOMIC DNA]</scope>
    <source>
        <strain evidence="1 2">DSM 6210</strain>
    </source>
</reference>
<gene>
    <name evidence="1" type="ORF">CKO31_00100</name>
</gene>